<dbReference type="AlphaFoldDB" id="A0A830HP55"/>
<feature type="compositionally biased region" description="Low complexity" evidence="1">
    <location>
        <begin position="16"/>
        <end position="26"/>
    </location>
</feature>
<feature type="region of interest" description="Disordered" evidence="1">
    <location>
        <begin position="1"/>
        <end position="26"/>
    </location>
</feature>
<protein>
    <submittedName>
        <fullName evidence="2">Uncharacterized protein</fullName>
    </submittedName>
</protein>
<feature type="region of interest" description="Disordered" evidence="1">
    <location>
        <begin position="67"/>
        <end position="212"/>
    </location>
</feature>
<accession>A0A830HP55</accession>
<organism evidence="2 3">
    <name type="scientific">Pycnococcus provasolii</name>
    <dbReference type="NCBI Taxonomy" id="41880"/>
    <lineage>
        <taxon>Eukaryota</taxon>
        <taxon>Viridiplantae</taxon>
        <taxon>Chlorophyta</taxon>
        <taxon>Pseudoscourfieldiophyceae</taxon>
        <taxon>Pseudoscourfieldiales</taxon>
        <taxon>Pycnococcaceae</taxon>
        <taxon>Pycnococcus</taxon>
    </lineage>
</organism>
<evidence type="ECO:0000313" key="2">
    <source>
        <dbReference type="EMBL" id="GHP06797.1"/>
    </source>
</evidence>
<proteinExistence type="predicted"/>
<feature type="region of interest" description="Disordered" evidence="1">
    <location>
        <begin position="235"/>
        <end position="274"/>
    </location>
</feature>
<evidence type="ECO:0000313" key="3">
    <source>
        <dbReference type="Proteomes" id="UP000660262"/>
    </source>
</evidence>
<dbReference type="Proteomes" id="UP000660262">
    <property type="component" value="Unassembled WGS sequence"/>
</dbReference>
<evidence type="ECO:0000256" key="1">
    <source>
        <dbReference type="SAM" id="MobiDB-lite"/>
    </source>
</evidence>
<comment type="caution">
    <text evidence="2">The sequence shown here is derived from an EMBL/GenBank/DDBJ whole genome shotgun (WGS) entry which is preliminary data.</text>
</comment>
<sequence>MSAQARSYPRAKPPRLRSVSSSLASYSPNAPCKHALCEMPLCTRANEGARIWRWDLPWRRWIPPMRKRDQADTPARLPPVGLLPQRETLRRSPKSPNHHGVDQRLPRKSAPRPANIPKPRNVTLGGGKLVPNVDAEQDAKASPTLETAKAPLAAKSTSTSPASSRPPSGRNISSARKFERHIRTPSEVPIVAVGRPASSHTSRPSVDVPSLRDPIRGILNRRAAQPEPFRRCEDAASGDLRHPRFGGKLVSKSKSQQNNRGDVDLQRGSQSERPANVWDDFADVCGWETDQVVSDMF</sequence>
<feature type="compositionally biased region" description="Low complexity" evidence="1">
    <location>
        <begin position="147"/>
        <end position="168"/>
    </location>
</feature>
<gene>
    <name evidence="2" type="ORF">PPROV_000554100</name>
</gene>
<name>A0A830HP55_9CHLO</name>
<dbReference type="EMBL" id="BNJQ01000014">
    <property type="protein sequence ID" value="GHP06797.1"/>
    <property type="molecule type" value="Genomic_DNA"/>
</dbReference>
<reference evidence="2" key="1">
    <citation type="submission" date="2020-10" db="EMBL/GenBank/DDBJ databases">
        <title>Unveiling of a novel bifunctional photoreceptor, Dualchrome1, isolated from a cosmopolitan green alga.</title>
        <authorList>
            <person name="Suzuki S."/>
            <person name="Kawachi M."/>
        </authorList>
    </citation>
    <scope>NUCLEOTIDE SEQUENCE</scope>
    <source>
        <strain evidence="2">NIES 2893</strain>
    </source>
</reference>
<keyword evidence="3" id="KW-1185">Reference proteome</keyword>